<sequence length="1286" mass="146251">MGDEVIANTITRKVLDLLFGAAKRQIDYFRNYTENVDKLRNEAQKLMYMKGRIQQRVNVAKDKGENLLAGVQSWMDKADAEISMVEELLKQEANVNMKWFNSRLCVNLGTVYHYSKMATYKTDVLRQHHEDGKTYESCVSIPTPGPSFLDLYQRKNIDDIDTQKSALEKVITAISDKTKKIMSGKNVLIILDDVWEKILLHDMGIPCGNDHMNCKILLTSRSKNVCEAMAEQNNIICLNTLTEKEAWILFSRVVGERLETDIKIKEIAIEVTKECGGLPSIIQAVGTALKNKNINFWKAALDRLQNHAPGDIDPEIKKAYTDLKLSYDFLESEDAKSCFLLCSLFKEDELIPLKILTEYGVGLGIFNNLHSINDAKNRVQIAVDTLTSSFLLLREEWQNKVKMHDVVRDMALFITSTGNEKYLVKAGEHLIVWQLRHNTSEIYKKISLMDCRVLIDRELHFPHLDTLILQKTSIAQYPDEFFQGMRELKVLDMAYCTMSSLPQSLKLLTNLRMLNLSGNTFVYEISILGELKDLEILKLRRTSIKRVPQEIGQLTNLKLLDVHGCKHLSHVTPGVISKLILLEKLYIGFFLDQEGNHNCLVELSNLNSLKTLHIFVFGCDLIPKGANLETVSKFSIQIGESSNILVGHRSRRLQIAGSKIPLKMLIKELKELIQVSDTIALWLIEDMYNIIPDVYKESFDELKSIILRDCRKVSCLVRTRDRNAIQTYFTSKVLGQRKTKEKFFSQVEEIYLVDLPRLELLWDCPHQYISFCSLQKIEIYRCSSLLMLFPISVAQRLANLRDIWISGCNSLVDVITTENEQTSVGETEKADSSETQLGIDDANIVFPCLTNISFGDLPKLKSFSPGHYTIKYPSLELIKVEYCPNMERWGYGVHDMPKIKFRHLGNPCNINDIIALHRKLTITKLTFSRLRLIIIPPAILSSLLALLDFLLILSSSLMESLSIGLPASRPSPKNLRFHSIKTPNPIFLFTSCNLTPNSIRFLSHFTKKKPKSTNTTLKFQSLTFLFVGFPFPLSSFASEEIPIDQSSSKINLESILVSVDDFFNRYPFFVAGVAFIWLFVIPATQEYLRKYKFISAIDAFNKLKEDPNAQLLDIRDNKTLKVLGSPNLRILNKNAVQVEYRDGDDEGFAKKVKENFEDPANTTLCILDNFDGNSMKVAELLFNNGFKEAYAIEGGVRGNSGWLEIQETLLPPSVHIYLKSKVKKSKQVNNNGAIDEQSEVESQPTSVTENKQTNNGSVRRMSRSSSPYSMYPDMKPPSSPTPSKPQ</sequence>
<organism evidence="1 2">
    <name type="scientific">Cichorium intybus</name>
    <name type="common">Chicory</name>
    <dbReference type="NCBI Taxonomy" id="13427"/>
    <lineage>
        <taxon>Eukaryota</taxon>
        <taxon>Viridiplantae</taxon>
        <taxon>Streptophyta</taxon>
        <taxon>Embryophyta</taxon>
        <taxon>Tracheophyta</taxon>
        <taxon>Spermatophyta</taxon>
        <taxon>Magnoliopsida</taxon>
        <taxon>eudicotyledons</taxon>
        <taxon>Gunneridae</taxon>
        <taxon>Pentapetalae</taxon>
        <taxon>asterids</taxon>
        <taxon>campanulids</taxon>
        <taxon>Asterales</taxon>
        <taxon>Asteraceae</taxon>
        <taxon>Cichorioideae</taxon>
        <taxon>Cichorieae</taxon>
        <taxon>Cichoriinae</taxon>
        <taxon>Cichorium</taxon>
    </lineage>
</organism>
<reference evidence="2" key="1">
    <citation type="journal article" date="2022" name="Mol. Ecol. Resour.">
        <title>The genomes of chicory, endive, great burdock and yacon provide insights into Asteraceae palaeo-polyploidization history and plant inulin production.</title>
        <authorList>
            <person name="Fan W."/>
            <person name="Wang S."/>
            <person name="Wang H."/>
            <person name="Wang A."/>
            <person name="Jiang F."/>
            <person name="Liu H."/>
            <person name="Zhao H."/>
            <person name="Xu D."/>
            <person name="Zhang Y."/>
        </authorList>
    </citation>
    <scope>NUCLEOTIDE SEQUENCE [LARGE SCALE GENOMIC DNA]</scope>
    <source>
        <strain evidence="2">cv. Punajuju</strain>
    </source>
</reference>
<accession>A0ACB9DTF3</accession>
<name>A0ACB9DTF3_CICIN</name>
<dbReference type="EMBL" id="CM042012">
    <property type="protein sequence ID" value="KAI3749736.1"/>
    <property type="molecule type" value="Genomic_DNA"/>
</dbReference>
<dbReference type="Proteomes" id="UP001055811">
    <property type="component" value="Linkage Group LG04"/>
</dbReference>
<reference evidence="1 2" key="2">
    <citation type="journal article" date="2022" name="Mol. Ecol. Resour.">
        <title>The genomes of chicory, endive, great burdock and yacon provide insights into Asteraceae paleo-polyploidization history and plant inulin production.</title>
        <authorList>
            <person name="Fan W."/>
            <person name="Wang S."/>
            <person name="Wang H."/>
            <person name="Wang A."/>
            <person name="Jiang F."/>
            <person name="Liu H."/>
            <person name="Zhao H."/>
            <person name="Xu D."/>
            <person name="Zhang Y."/>
        </authorList>
    </citation>
    <scope>NUCLEOTIDE SEQUENCE [LARGE SCALE GENOMIC DNA]</scope>
    <source>
        <strain evidence="2">cv. Punajuju</strain>
        <tissue evidence="1">Leaves</tissue>
    </source>
</reference>
<comment type="caution">
    <text evidence="1">The sequence shown here is derived from an EMBL/GenBank/DDBJ whole genome shotgun (WGS) entry which is preliminary data.</text>
</comment>
<proteinExistence type="predicted"/>
<evidence type="ECO:0000313" key="2">
    <source>
        <dbReference type="Proteomes" id="UP001055811"/>
    </source>
</evidence>
<gene>
    <name evidence="1" type="ORF">L2E82_20352</name>
</gene>
<keyword evidence="2" id="KW-1185">Reference proteome</keyword>
<evidence type="ECO:0000313" key="1">
    <source>
        <dbReference type="EMBL" id="KAI3749736.1"/>
    </source>
</evidence>
<protein>
    <submittedName>
        <fullName evidence="1">Uncharacterized protein</fullName>
    </submittedName>
</protein>